<evidence type="ECO:0000313" key="3">
    <source>
        <dbReference type="Proteomes" id="UP000562352"/>
    </source>
</evidence>
<dbReference type="PANTHER" id="PTHR35400:SF3">
    <property type="entry name" value="SLL1072 PROTEIN"/>
    <property type="match status" value="1"/>
</dbReference>
<reference evidence="2 3" key="1">
    <citation type="submission" date="2020-08" db="EMBL/GenBank/DDBJ databases">
        <title>Genomic Encyclopedia of Type Strains, Phase III (KMG-III): the genomes of soil and plant-associated and newly described type strains.</title>
        <authorList>
            <person name="Whitman W."/>
        </authorList>
    </citation>
    <scope>NUCLEOTIDE SEQUENCE [LARGE SCALE GENOMIC DNA]</scope>
    <source>
        <strain evidence="2 3">CECT 3303</strain>
    </source>
</reference>
<dbReference type="InterPro" id="IPR011335">
    <property type="entry name" value="Restrct_endonuc-II-like"/>
</dbReference>
<dbReference type="AlphaFoldDB" id="A0A841CUF7"/>
<organism evidence="2 3">
    <name type="scientific">Planomonospora venezuelensis</name>
    <dbReference type="NCBI Taxonomy" id="1999"/>
    <lineage>
        <taxon>Bacteria</taxon>
        <taxon>Bacillati</taxon>
        <taxon>Actinomycetota</taxon>
        <taxon>Actinomycetes</taxon>
        <taxon>Streptosporangiales</taxon>
        <taxon>Streptosporangiaceae</taxon>
        <taxon>Planomonospora</taxon>
    </lineage>
</organism>
<keyword evidence="2" id="KW-0378">Hydrolase</keyword>
<dbReference type="EMBL" id="JACHJJ010000003">
    <property type="protein sequence ID" value="MBB5962042.1"/>
    <property type="molecule type" value="Genomic_DNA"/>
</dbReference>
<protein>
    <submittedName>
        <fullName evidence="2">Uma2 family endonuclease</fullName>
    </submittedName>
</protein>
<gene>
    <name evidence="2" type="ORF">FHS22_001301</name>
</gene>
<feature type="domain" description="Putative restriction endonuclease" evidence="1">
    <location>
        <begin position="11"/>
        <end position="176"/>
    </location>
</feature>
<dbReference type="InterPro" id="IPR008538">
    <property type="entry name" value="Uma2"/>
</dbReference>
<dbReference type="Pfam" id="PF05685">
    <property type="entry name" value="Uma2"/>
    <property type="match status" value="1"/>
</dbReference>
<dbReference type="PANTHER" id="PTHR35400">
    <property type="entry name" value="SLR1083 PROTEIN"/>
    <property type="match status" value="1"/>
</dbReference>
<keyword evidence="3" id="KW-1185">Reference proteome</keyword>
<keyword evidence="2" id="KW-0540">Nuclease</keyword>
<proteinExistence type="predicted"/>
<dbReference type="GO" id="GO:0004519">
    <property type="term" value="F:endonuclease activity"/>
    <property type="evidence" value="ECO:0007669"/>
    <property type="project" value="UniProtKB-KW"/>
</dbReference>
<dbReference type="Proteomes" id="UP000562352">
    <property type="component" value="Unassembled WGS sequence"/>
</dbReference>
<keyword evidence="2" id="KW-0255">Endonuclease</keyword>
<evidence type="ECO:0000313" key="2">
    <source>
        <dbReference type="EMBL" id="MBB5962042.1"/>
    </source>
</evidence>
<dbReference type="CDD" id="cd06260">
    <property type="entry name" value="DUF820-like"/>
    <property type="match status" value="1"/>
</dbReference>
<dbReference type="SUPFAM" id="SSF52980">
    <property type="entry name" value="Restriction endonuclease-like"/>
    <property type="match status" value="1"/>
</dbReference>
<dbReference type="RefSeq" id="WP_184939282.1">
    <property type="nucleotide sequence ID" value="NZ_BAAAWZ010000001.1"/>
</dbReference>
<sequence>MSATQAEVTIEDFEVLDRAAPEHLRVELINGRIIVTPPAGGDHDEDVTEIDAQVRAHYPDLRTQGARGLVIPAYRAGRAIPDGTVAPRGNFRGQPEWADPAGVVMLVEVTSSEPEVDRVEKLKAYAEAAIPIYLLVDREFREVSVHWEPENGHYTHTAKTEFGKPLDLPAPLSFALDTSVLE</sequence>
<evidence type="ECO:0000259" key="1">
    <source>
        <dbReference type="Pfam" id="PF05685"/>
    </source>
</evidence>
<dbReference type="InterPro" id="IPR012296">
    <property type="entry name" value="Nuclease_put_TT1808"/>
</dbReference>
<dbReference type="Gene3D" id="3.90.1570.10">
    <property type="entry name" value="tt1808, chain A"/>
    <property type="match status" value="1"/>
</dbReference>
<accession>A0A841CUF7</accession>
<comment type="caution">
    <text evidence="2">The sequence shown here is derived from an EMBL/GenBank/DDBJ whole genome shotgun (WGS) entry which is preliminary data.</text>
</comment>
<name>A0A841CUF7_PLAVE</name>